<evidence type="ECO:0000313" key="2">
    <source>
        <dbReference type="Proteomes" id="UP000229756"/>
    </source>
</evidence>
<sequence>MSNDQNPFHLNELALLGDIEVPYPDSKQGIKSFIAAKCGDVDRNELIQMSDQDFKGPDTSGGTTYYRLYNLETEHEDLSYAQDVGERILSRDEQENVIKSAFIETLQFISKYIPNERILATCPNLDLEKIDEYDFKSSLLSIFILSDVAFNLIKVSDETPHSDLLNKSGYHIGTHTPDIEPKDGPLGPTKYINTSKKSLIVIKERGTVTNHLSTNFGRNRWPEEYKAQIIEQVQSVLIHELLHDLRIGTQFNDELEEALVEFTSILINLQSRPGKSSQTAYSTGVAFIEKMLLMGEFSSDELLRVYVSLNEESKTIGKRITQTLERKYGLDSTKRILNFSFTNMNGAFDFISMLESQDQIPQEDYSI</sequence>
<gene>
    <name evidence="1" type="ORF">CO058_04250</name>
</gene>
<reference evidence="2" key="1">
    <citation type="submission" date="2017-09" db="EMBL/GenBank/DDBJ databases">
        <title>Depth-based differentiation of microbial function through sediment-hosted aquifers and enrichment of novel symbionts in the deep terrestrial subsurface.</title>
        <authorList>
            <person name="Probst A.J."/>
            <person name="Ladd B."/>
            <person name="Jarett J.K."/>
            <person name="Geller-Mcgrath D.E."/>
            <person name="Sieber C.M.K."/>
            <person name="Emerson J.B."/>
            <person name="Anantharaman K."/>
            <person name="Thomas B.C."/>
            <person name="Malmstrom R."/>
            <person name="Stieglmeier M."/>
            <person name="Klingl A."/>
            <person name="Woyke T."/>
            <person name="Ryan C.M."/>
            <person name="Banfield J.F."/>
        </authorList>
    </citation>
    <scope>NUCLEOTIDE SEQUENCE [LARGE SCALE GENOMIC DNA]</scope>
</reference>
<accession>A0A2M8EKN3</accession>
<dbReference type="AlphaFoldDB" id="A0A2M8EKN3"/>
<protein>
    <submittedName>
        <fullName evidence="1">Uncharacterized protein</fullName>
    </submittedName>
</protein>
<evidence type="ECO:0000313" key="1">
    <source>
        <dbReference type="EMBL" id="PJC23288.1"/>
    </source>
</evidence>
<dbReference type="Proteomes" id="UP000229756">
    <property type="component" value="Unassembled WGS sequence"/>
</dbReference>
<dbReference type="EMBL" id="PFSJ01000031">
    <property type="protein sequence ID" value="PJC23288.1"/>
    <property type="molecule type" value="Genomic_DNA"/>
</dbReference>
<name>A0A2M8EKN3_UNCKA</name>
<comment type="caution">
    <text evidence="1">The sequence shown here is derived from an EMBL/GenBank/DDBJ whole genome shotgun (WGS) entry which is preliminary data.</text>
</comment>
<proteinExistence type="predicted"/>
<organism evidence="1 2">
    <name type="scientific">candidate division WWE3 bacterium CG_4_9_14_0_2_um_filter_35_11</name>
    <dbReference type="NCBI Taxonomy" id="1975077"/>
    <lineage>
        <taxon>Bacteria</taxon>
        <taxon>Katanobacteria</taxon>
    </lineage>
</organism>